<comment type="caution">
    <text evidence="1">The sequence shown here is derived from an EMBL/GenBank/DDBJ whole genome shotgun (WGS) entry which is preliminary data.</text>
</comment>
<evidence type="ECO:0000313" key="2">
    <source>
        <dbReference type="Proteomes" id="UP001218218"/>
    </source>
</evidence>
<protein>
    <submittedName>
        <fullName evidence="1">Uncharacterized protein</fullName>
    </submittedName>
</protein>
<accession>A0AAD7E7G3</accession>
<evidence type="ECO:0000313" key="1">
    <source>
        <dbReference type="EMBL" id="KAJ7301871.1"/>
    </source>
</evidence>
<organism evidence="1 2">
    <name type="scientific">Mycena albidolilacea</name>
    <dbReference type="NCBI Taxonomy" id="1033008"/>
    <lineage>
        <taxon>Eukaryota</taxon>
        <taxon>Fungi</taxon>
        <taxon>Dikarya</taxon>
        <taxon>Basidiomycota</taxon>
        <taxon>Agaricomycotina</taxon>
        <taxon>Agaricomycetes</taxon>
        <taxon>Agaricomycetidae</taxon>
        <taxon>Agaricales</taxon>
        <taxon>Marasmiineae</taxon>
        <taxon>Mycenaceae</taxon>
        <taxon>Mycena</taxon>
    </lineage>
</organism>
<name>A0AAD7E7G3_9AGAR</name>
<dbReference type="EMBL" id="JARIHO010000125">
    <property type="protein sequence ID" value="KAJ7301871.1"/>
    <property type="molecule type" value="Genomic_DNA"/>
</dbReference>
<proteinExistence type="predicted"/>
<reference evidence="1" key="1">
    <citation type="submission" date="2023-03" db="EMBL/GenBank/DDBJ databases">
        <title>Massive genome expansion in bonnet fungi (Mycena s.s.) driven by repeated elements and novel gene families across ecological guilds.</title>
        <authorList>
            <consortium name="Lawrence Berkeley National Laboratory"/>
            <person name="Harder C.B."/>
            <person name="Miyauchi S."/>
            <person name="Viragh M."/>
            <person name="Kuo A."/>
            <person name="Thoen E."/>
            <person name="Andreopoulos B."/>
            <person name="Lu D."/>
            <person name="Skrede I."/>
            <person name="Drula E."/>
            <person name="Henrissat B."/>
            <person name="Morin E."/>
            <person name="Kohler A."/>
            <person name="Barry K."/>
            <person name="LaButti K."/>
            <person name="Morin E."/>
            <person name="Salamov A."/>
            <person name="Lipzen A."/>
            <person name="Mereny Z."/>
            <person name="Hegedus B."/>
            <person name="Baldrian P."/>
            <person name="Stursova M."/>
            <person name="Weitz H."/>
            <person name="Taylor A."/>
            <person name="Grigoriev I.V."/>
            <person name="Nagy L.G."/>
            <person name="Martin F."/>
            <person name="Kauserud H."/>
        </authorList>
    </citation>
    <scope>NUCLEOTIDE SEQUENCE</scope>
    <source>
        <strain evidence="1">CBHHK002</strain>
    </source>
</reference>
<sequence>KISPWKVPGPSGIPNIAISAASEVLAPPILAVLKVGLRTGHFPKTWCVFRTVTIRKPVKSDYT</sequence>
<feature type="non-terminal residue" evidence="1">
    <location>
        <position position="63"/>
    </location>
</feature>
<feature type="non-terminal residue" evidence="1">
    <location>
        <position position="1"/>
    </location>
</feature>
<gene>
    <name evidence="1" type="ORF">DFH08DRAFT_612712</name>
</gene>
<keyword evidence="2" id="KW-1185">Reference proteome</keyword>
<dbReference type="Proteomes" id="UP001218218">
    <property type="component" value="Unassembled WGS sequence"/>
</dbReference>
<dbReference type="AlphaFoldDB" id="A0AAD7E7G3"/>